<keyword evidence="3" id="KW-0418">Kinase</keyword>
<keyword evidence="3" id="KW-0808">Transferase</keyword>
<evidence type="ECO:0000313" key="4">
    <source>
        <dbReference type="Proteomes" id="UP000094527"/>
    </source>
</evidence>
<dbReference type="InterPro" id="IPR011047">
    <property type="entry name" value="Quinoprotein_ADH-like_sf"/>
</dbReference>
<dbReference type="SMART" id="SM00564">
    <property type="entry name" value="PQQ"/>
    <property type="match status" value="1"/>
</dbReference>
<feature type="compositionally biased region" description="Polar residues" evidence="1">
    <location>
        <begin position="38"/>
        <end position="51"/>
    </location>
</feature>
<name>A0A1D2N8L2_ORCCI</name>
<accession>A0A1D2N8L2</accession>
<evidence type="ECO:0000256" key="1">
    <source>
        <dbReference type="SAM" id="MobiDB-lite"/>
    </source>
</evidence>
<organism evidence="3 4">
    <name type="scientific">Orchesella cincta</name>
    <name type="common">Springtail</name>
    <name type="synonym">Podura cincta</name>
    <dbReference type="NCBI Taxonomy" id="48709"/>
    <lineage>
        <taxon>Eukaryota</taxon>
        <taxon>Metazoa</taxon>
        <taxon>Ecdysozoa</taxon>
        <taxon>Arthropoda</taxon>
        <taxon>Hexapoda</taxon>
        <taxon>Collembola</taxon>
        <taxon>Entomobryomorpha</taxon>
        <taxon>Entomobryoidea</taxon>
        <taxon>Orchesellidae</taxon>
        <taxon>Orchesellinae</taxon>
        <taxon>Orchesella</taxon>
    </lineage>
</organism>
<dbReference type="InterPro" id="IPR018391">
    <property type="entry name" value="PQQ_b-propeller_rpt"/>
</dbReference>
<proteinExistence type="predicted"/>
<protein>
    <submittedName>
        <fullName evidence="3">Serine/threonine-protein kinase/endoribonuclease IRE1</fullName>
    </submittedName>
</protein>
<reference evidence="3 4" key="1">
    <citation type="journal article" date="2016" name="Genome Biol. Evol.">
        <title>Gene Family Evolution Reflects Adaptation to Soil Environmental Stressors in the Genome of the Collembolan Orchesella cincta.</title>
        <authorList>
            <person name="Faddeeva-Vakhrusheva A."/>
            <person name="Derks M.F."/>
            <person name="Anvar S.Y."/>
            <person name="Agamennone V."/>
            <person name="Suring W."/>
            <person name="Smit S."/>
            <person name="van Straalen N.M."/>
            <person name="Roelofs D."/>
        </authorList>
    </citation>
    <scope>NUCLEOTIDE SEQUENCE [LARGE SCALE GENOMIC DNA]</scope>
    <source>
        <tissue evidence="3">Mixed pool</tissue>
    </source>
</reference>
<keyword evidence="2" id="KW-0732">Signal</keyword>
<dbReference type="SUPFAM" id="SSF50998">
    <property type="entry name" value="Quinoprotein alcohol dehydrogenase-like"/>
    <property type="match status" value="1"/>
</dbReference>
<evidence type="ECO:0000313" key="3">
    <source>
        <dbReference type="EMBL" id="ODN01592.1"/>
    </source>
</evidence>
<evidence type="ECO:0000256" key="2">
    <source>
        <dbReference type="SAM" id="SignalP"/>
    </source>
</evidence>
<dbReference type="AlphaFoldDB" id="A0A1D2N8L2"/>
<dbReference type="GO" id="GO:0016301">
    <property type="term" value="F:kinase activity"/>
    <property type="evidence" value="ECO:0007669"/>
    <property type="project" value="UniProtKB-KW"/>
</dbReference>
<feature type="region of interest" description="Disordered" evidence="1">
    <location>
        <begin position="38"/>
        <end position="61"/>
    </location>
</feature>
<feature type="chain" id="PRO_5008905222" evidence="2">
    <location>
        <begin position="23"/>
        <end position="159"/>
    </location>
</feature>
<keyword evidence="4" id="KW-1185">Reference proteome</keyword>
<dbReference type="EMBL" id="LJIJ01000146">
    <property type="protein sequence ID" value="ODN01592.1"/>
    <property type="molecule type" value="Genomic_DNA"/>
</dbReference>
<dbReference type="Proteomes" id="UP000094527">
    <property type="component" value="Unassembled WGS sequence"/>
</dbReference>
<sequence>MALSKHRSVIVLLLFLLGGVFTDSEGTLKYGNNVQFVNGEDSNGNPPQQETSGKKPTTDLSTDPYNNLLVISTLDGTLTAVDRVSGELRWVTKDEKPMIQVPIQGNLPKTPYFLPDPKTGSLYMMGKQNSLRKLPFTIPQLVAMAPCRNSEGLMYTGGR</sequence>
<dbReference type="OrthoDB" id="7381411at2759"/>
<comment type="caution">
    <text evidence="3">The sequence shown here is derived from an EMBL/GenBank/DDBJ whole genome shotgun (WGS) entry which is preliminary data.</text>
</comment>
<feature type="signal peptide" evidence="2">
    <location>
        <begin position="1"/>
        <end position="22"/>
    </location>
</feature>
<dbReference type="OMA" id="VAMAPCR"/>
<gene>
    <name evidence="3" type="ORF">Ocin01_05108</name>
</gene>
<dbReference type="STRING" id="48709.A0A1D2N8L2"/>